<evidence type="ECO:0000256" key="4">
    <source>
        <dbReference type="ARBA" id="ARBA00022801"/>
    </source>
</evidence>
<dbReference type="Gene3D" id="2.40.30.140">
    <property type="match status" value="1"/>
</dbReference>
<organism evidence="8 9">
    <name type="scientific">Lophiotrema nucula</name>
    <dbReference type="NCBI Taxonomy" id="690887"/>
    <lineage>
        <taxon>Eukaryota</taxon>
        <taxon>Fungi</taxon>
        <taxon>Dikarya</taxon>
        <taxon>Ascomycota</taxon>
        <taxon>Pezizomycotina</taxon>
        <taxon>Dothideomycetes</taxon>
        <taxon>Pleosporomycetidae</taxon>
        <taxon>Pleosporales</taxon>
        <taxon>Lophiotremataceae</taxon>
        <taxon>Lophiotrema</taxon>
    </lineage>
</organism>
<dbReference type="Gene3D" id="2.60.40.1180">
    <property type="entry name" value="Golgi alpha-mannosidase II"/>
    <property type="match status" value="1"/>
</dbReference>
<dbReference type="InterPro" id="IPR006047">
    <property type="entry name" value="GH13_cat_dom"/>
</dbReference>
<gene>
    <name evidence="8" type="ORF">BDV96DRAFT_630445</name>
</gene>
<dbReference type="NCBIfam" id="NF006969">
    <property type="entry name" value="PRK09441.1-2"/>
    <property type="match status" value="1"/>
</dbReference>
<evidence type="ECO:0000313" key="9">
    <source>
        <dbReference type="Proteomes" id="UP000799770"/>
    </source>
</evidence>
<keyword evidence="4 8" id="KW-0378">Hydrolase</keyword>
<comment type="similarity">
    <text evidence="2">Belongs to the glycosyl hydrolase 13 family.</text>
</comment>
<dbReference type="Gene3D" id="3.20.20.80">
    <property type="entry name" value="Glycosidases"/>
    <property type="match status" value="1"/>
</dbReference>
<dbReference type="Pfam" id="PF00128">
    <property type="entry name" value="Alpha-amylase"/>
    <property type="match status" value="1"/>
</dbReference>
<dbReference type="GO" id="GO:0004553">
    <property type="term" value="F:hydrolase activity, hydrolyzing O-glycosyl compounds"/>
    <property type="evidence" value="ECO:0007669"/>
    <property type="project" value="InterPro"/>
</dbReference>
<evidence type="ECO:0000256" key="1">
    <source>
        <dbReference type="ARBA" id="ARBA00001913"/>
    </source>
</evidence>
<dbReference type="PANTHER" id="PTHR43447">
    <property type="entry name" value="ALPHA-AMYLASE"/>
    <property type="match status" value="1"/>
</dbReference>
<protein>
    <submittedName>
        <fullName evidence="8">Glycoside hydrolase superfamily</fullName>
    </submittedName>
</protein>
<dbReference type="PIRSF" id="PIRSF001021">
    <property type="entry name" value="Alph-amls_thrmst"/>
    <property type="match status" value="1"/>
</dbReference>
<dbReference type="EMBL" id="ML977318">
    <property type="protein sequence ID" value="KAF2117983.1"/>
    <property type="molecule type" value="Genomic_DNA"/>
</dbReference>
<evidence type="ECO:0000259" key="7">
    <source>
        <dbReference type="SMART" id="SM00642"/>
    </source>
</evidence>
<evidence type="ECO:0000256" key="3">
    <source>
        <dbReference type="ARBA" id="ARBA00022723"/>
    </source>
</evidence>
<keyword evidence="6" id="KW-0326">Glycosidase</keyword>
<dbReference type="GO" id="GO:0005975">
    <property type="term" value="P:carbohydrate metabolic process"/>
    <property type="evidence" value="ECO:0007669"/>
    <property type="project" value="InterPro"/>
</dbReference>
<reference evidence="8" key="1">
    <citation type="journal article" date="2020" name="Stud. Mycol.">
        <title>101 Dothideomycetes genomes: a test case for predicting lifestyles and emergence of pathogens.</title>
        <authorList>
            <person name="Haridas S."/>
            <person name="Albert R."/>
            <person name="Binder M."/>
            <person name="Bloem J."/>
            <person name="Labutti K."/>
            <person name="Salamov A."/>
            <person name="Andreopoulos B."/>
            <person name="Baker S."/>
            <person name="Barry K."/>
            <person name="Bills G."/>
            <person name="Bluhm B."/>
            <person name="Cannon C."/>
            <person name="Castanera R."/>
            <person name="Culley D."/>
            <person name="Daum C."/>
            <person name="Ezra D."/>
            <person name="Gonzalez J."/>
            <person name="Henrissat B."/>
            <person name="Kuo A."/>
            <person name="Liang C."/>
            <person name="Lipzen A."/>
            <person name="Lutzoni F."/>
            <person name="Magnuson J."/>
            <person name="Mondo S."/>
            <person name="Nolan M."/>
            <person name="Ohm R."/>
            <person name="Pangilinan J."/>
            <person name="Park H.-J."/>
            <person name="Ramirez L."/>
            <person name="Alfaro M."/>
            <person name="Sun H."/>
            <person name="Tritt A."/>
            <person name="Yoshinaga Y."/>
            <person name="Zwiers L.-H."/>
            <person name="Turgeon B."/>
            <person name="Goodwin S."/>
            <person name="Spatafora J."/>
            <person name="Crous P."/>
            <person name="Grigoriev I."/>
        </authorList>
    </citation>
    <scope>NUCLEOTIDE SEQUENCE</scope>
    <source>
        <strain evidence="8">CBS 627.86</strain>
    </source>
</reference>
<sequence>MPHPSVSAFANSFFKPRQEATSPSQEAADYNSNGENRCIFQGFEWNIPADQKHWRRLENSLNSLKAVGVDEVWLPPGCKATHQNSNGYDIYDLYDLGEFDQKWHKVTKWGSKEDLLALSSKAEQLGVGLIWDTVLSHRAGGDQRERVKAVEVDAEDRNKVLSKPREIEAFLGFDFKMRGGQYSDLKLHAEHFNGTDHDATLQQQKPGVIYLTKRWCPNVDKSEKGNYDFLIFSNLDYTSPALAADTINWGSNFMPSTLGPALSGFRLDAARHFDWKFTRDFLSAIKKTHPNKQWTFLAEYWHGGHYSNIQSYLRNFPPELKVLAYDAPLLYKFRDASSHLQPSAPSKSLTRPARPLPPFDMRVLMKDTLVSALPNQAVTMVASHDTQPGQTCEAYISPDFKEAAYAITLLRQGGIPCVFFGDLYGLSPWEGRGAEPPIWKLPDLMLARKLFAYGRQNEYWDAPGCVGWTREGLDGERVPEGKEWMGEGCAVVVSNVHEGGRKKMFVGKKHAGATWTGLWDWETYKLQIDDEGLGDFAVGGAGANVYVRDVASGRNLFGQFDRDIYGKA</sequence>
<feature type="domain" description="Glycosyl hydrolase family 13 catalytic" evidence="7">
    <location>
        <begin position="37"/>
        <end position="448"/>
    </location>
</feature>
<dbReference type="AlphaFoldDB" id="A0A6A5ZGE0"/>
<evidence type="ECO:0000256" key="5">
    <source>
        <dbReference type="ARBA" id="ARBA00023277"/>
    </source>
</evidence>
<evidence type="ECO:0000256" key="6">
    <source>
        <dbReference type="ARBA" id="ARBA00023295"/>
    </source>
</evidence>
<dbReference type="SMART" id="SM00642">
    <property type="entry name" value="Aamy"/>
    <property type="match status" value="1"/>
</dbReference>
<dbReference type="InterPro" id="IPR017853">
    <property type="entry name" value="GH"/>
</dbReference>
<proteinExistence type="inferred from homology"/>
<name>A0A6A5ZGE0_9PLEO</name>
<dbReference type="SUPFAM" id="SSF51445">
    <property type="entry name" value="(Trans)glycosidases"/>
    <property type="match status" value="1"/>
</dbReference>
<keyword evidence="9" id="KW-1185">Reference proteome</keyword>
<dbReference type="Proteomes" id="UP000799770">
    <property type="component" value="Unassembled WGS sequence"/>
</dbReference>
<keyword evidence="5" id="KW-0119">Carbohydrate metabolism</keyword>
<dbReference type="CDD" id="cd11318">
    <property type="entry name" value="AmyAc_bac_fung_AmyA"/>
    <property type="match status" value="1"/>
</dbReference>
<dbReference type="InterPro" id="IPR013780">
    <property type="entry name" value="Glyco_hydro_b"/>
</dbReference>
<accession>A0A6A5ZGE0</accession>
<keyword evidence="3" id="KW-0479">Metal-binding</keyword>
<comment type="cofactor">
    <cofactor evidence="1">
        <name>Ca(2+)</name>
        <dbReference type="ChEBI" id="CHEBI:29108"/>
    </cofactor>
</comment>
<evidence type="ECO:0000313" key="8">
    <source>
        <dbReference type="EMBL" id="KAF2117983.1"/>
    </source>
</evidence>
<dbReference type="OrthoDB" id="550577at2759"/>
<dbReference type="SUPFAM" id="SSF51011">
    <property type="entry name" value="Glycosyl hydrolase domain"/>
    <property type="match status" value="1"/>
</dbReference>
<evidence type="ECO:0000256" key="2">
    <source>
        <dbReference type="ARBA" id="ARBA00008061"/>
    </source>
</evidence>
<dbReference type="GO" id="GO:0005509">
    <property type="term" value="F:calcium ion binding"/>
    <property type="evidence" value="ECO:0007669"/>
    <property type="project" value="InterPro"/>
</dbReference>
<dbReference type="InterPro" id="IPR013776">
    <property type="entry name" value="A-amylase_thermo"/>
</dbReference>